<dbReference type="AlphaFoldDB" id="A0A0L0STN0"/>
<dbReference type="EMBL" id="GG745348">
    <property type="protein sequence ID" value="KNE65674.1"/>
    <property type="molecule type" value="Genomic_DNA"/>
</dbReference>
<gene>
    <name evidence="1" type="ORF">AMAG_19192</name>
</gene>
<evidence type="ECO:0000313" key="2">
    <source>
        <dbReference type="Proteomes" id="UP000054350"/>
    </source>
</evidence>
<dbReference type="Proteomes" id="UP000054350">
    <property type="component" value="Unassembled WGS sequence"/>
</dbReference>
<dbReference type="VEuPathDB" id="FungiDB:AMAG_19192"/>
<accession>A0A0L0STN0</accession>
<protein>
    <submittedName>
        <fullName evidence="1">Uncharacterized protein</fullName>
    </submittedName>
</protein>
<proteinExistence type="predicted"/>
<organism evidence="1 2">
    <name type="scientific">Allomyces macrogynus (strain ATCC 38327)</name>
    <name type="common">Allomyces javanicus var. macrogynus</name>
    <dbReference type="NCBI Taxonomy" id="578462"/>
    <lineage>
        <taxon>Eukaryota</taxon>
        <taxon>Fungi</taxon>
        <taxon>Fungi incertae sedis</taxon>
        <taxon>Blastocladiomycota</taxon>
        <taxon>Blastocladiomycetes</taxon>
        <taxon>Blastocladiales</taxon>
        <taxon>Blastocladiaceae</taxon>
        <taxon>Allomyces</taxon>
    </lineage>
</organism>
<name>A0A0L0STN0_ALLM3</name>
<evidence type="ECO:0000313" key="1">
    <source>
        <dbReference type="EMBL" id="KNE65674.1"/>
    </source>
</evidence>
<reference evidence="2" key="2">
    <citation type="submission" date="2009-11" db="EMBL/GenBank/DDBJ databases">
        <title>The Genome Sequence of Allomyces macrogynus strain ATCC 38327.</title>
        <authorList>
            <consortium name="The Broad Institute Genome Sequencing Platform"/>
            <person name="Russ C."/>
            <person name="Cuomo C."/>
            <person name="Shea T."/>
            <person name="Young S.K."/>
            <person name="Zeng Q."/>
            <person name="Koehrsen M."/>
            <person name="Haas B."/>
            <person name="Borodovsky M."/>
            <person name="Guigo R."/>
            <person name="Alvarado L."/>
            <person name="Berlin A."/>
            <person name="Borenstein D."/>
            <person name="Chen Z."/>
            <person name="Engels R."/>
            <person name="Freedman E."/>
            <person name="Gellesch M."/>
            <person name="Goldberg J."/>
            <person name="Griggs A."/>
            <person name="Gujja S."/>
            <person name="Heiman D."/>
            <person name="Hepburn T."/>
            <person name="Howarth C."/>
            <person name="Jen D."/>
            <person name="Larson L."/>
            <person name="Lewis B."/>
            <person name="Mehta T."/>
            <person name="Park D."/>
            <person name="Pearson M."/>
            <person name="Roberts A."/>
            <person name="Saif S."/>
            <person name="Shenoy N."/>
            <person name="Sisk P."/>
            <person name="Stolte C."/>
            <person name="Sykes S."/>
            <person name="Walk T."/>
            <person name="White J."/>
            <person name="Yandava C."/>
            <person name="Burger G."/>
            <person name="Gray M.W."/>
            <person name="Holland P.W.H."/>
            <person name="King N."/>
            <person name="Lang F.B.F."/>
            <person name="Roger A.J."/>
            <person name="Ruiz-Trillo I."/>
            <person name="Lander E."/>
            <person name="Nusbaum C."/>
        </authorList>
    </citation>
    <scope>NUCLEOTIDE SEQUENCE [LARGE SCALE GENOMIC DNA]</scope>
    <source>
        <strain evidence="2">ATCC 38327</strain>
    </source>
</reference>
<sequence>MLVCPHTAILLDCLFTVLPICSYTVLHVLAHHVASYVEPDLDKRRVSRPSRRSRLYCCICSSDSLFYCFYLHALPLLHPSPLHVAPFAALDCRCLVPTALPVLTLRVHGPKPNPKTPRKLEIAR</sequence>
<keyword evidence="2" id="KW-1185">Reference proteome</keyword>
<reference evidence="1 2" key="1">
    <citation type="submission" date="2009-11" db="EMBL/GenBank/DDBJ databases">
        <title>Annotation of Allomyces macrogynus ATCC 38327.</title>
        <authorList>
            <consortium name="The Broad Institute Genome Sequencing Platform"/>
            <person name="Russ C."/>
            <person name="Cuomo C."/>
            <person name="Burger G."/>
            <person name="Gray M.W."/>
            <person name="Holland P.W.H."/>
            <person name="King N."/>
            <person name="Lang F.B.F."/>
            <person name="Roger A.J."/>
            <person name="Ruiz-Trillo I."/>
            <person name="Young S.K."/>
            <person name="Zeng Q."/>
            <person name="Gargeya S."/>
            <person name="Fitzgerald M."/>
            <person name="Haas B."/>
            <person name="Abouelleil A."/>
            <person name="Alvarado L."/>
            <person name="Arachchi H.M."/>
            <person name="Berlin A."/>
            <person name="Chapman S.B."/>
            <person name="Gearin G."/>
            <person name="Goldberg J."/>
            <person name="Griggs A."/>
            <person name="Gujja S."/>
            <person name="Hansen M."/>
            <person name="Heiman D."/>
            <person name="Howarth C."/>
            <person name="Larimer J."/>
            <person name="Lui A."/>
            <person name="MacDonald P.J.P."/>
            <person name="McCowen C."/>
            <person name="Montmayeur A."/>
            <person name="Murphy C."/>
            <person name="Neiman D."/>
            <person name="Pearson M."/>
            <person name="Priest M."/>
            <person name="Roberts A."/>
            <person name="Saif S."/>
            <person name="Shea T."/>
            <person name="Sisk P."/>
            <person name="Stolte C."/>
            <person name="Sykes S."/>
            <person name="Wortman J."/>
            <person name="Nusbaum C."/>
            <person name="Birren B."/>
        </authorList>
    </citation>
    <scope>NUCLEOTIDE SEQUENCE [LARGE SCALE GENOMIC DNA]</scope>
    <source>
        <strain evidence="1 2">ATCC 38327</strain>
    </source>
</reference>